<dbReference type="Gene3D" id="3.30.457.50">
    <property type="entry name" value="Chromosome segregation protein Spc25"/>
    <property type="match status" value="1"/>
</dbReference>
<proteinExistence type="predicted"/>
<gene>
    <name evidence="2" type="ORF">RNJ44_02559</name>
</gene>
<evidence type="ECO:0000313" key="2">
    <source>
        <dbReference type="EMBL" id="KAL3228614.1"/>
    </source>
</evidence>
<reference evidence="2 3" key="1">
    <citation type="submission" date="2024-05" db="EMBL/GenBank/DDBJ databases">
        <title>Long read based assembly of the Candida bracarensis genome reveals expanded adhesin content.</title>
        <authorList>
            <person name="Marcet-Houben M."/>
            <person name="Ksiezopolska E."/>
            <person name="Gabaldon T."/>
        </authorList>
    </citation>
    <scope>NUCLEOTIDE SEQUENCE [LARGE SCALE GENOMIC DNA]</scope>
    <source>
        <strain evidence="2 3">CBM6</strain>
    </source>
</reference>
<evidence type="ECO:0008006" key="4">
    <source>
        <dbReference type="Google" id="ProtNLM"/>
    </source>
</evidence>
<name>A0ABR4NM16_9SACH</name>
<comment type="caution">
    <text evidence="2">The sequence shown here is derived from an EMBL/GenBank/DDBJ whole genome shotgun (WGS) entry which is preliminary data.</text>
</comment>
<keyword evidence="1" id="KW-0175">Coiled coil</keyword>
<evidence type="ECO:0000256" key="1">
    <source>
        <dbReference type="SAM" id="Coils"/>
    </source>
</evidence>
<organism evidence="2 3">
    <name type="scientific">Nakaseomyces bracarensis</name>
    <dbReference type="NCBI Taxonomy" id="273131"/>
    <lineage>
        <taxon>Eukaryota</taxon>
        <taxon>Fungi</taxon>
        <taxon>Dikarya</taxon>
        <taxon>Ascomycota</taxon>
        <taxon>Saccharomycotina</taxon>
        <taxon>Saccharomycetes</taxon>
        <taxon>Saccharomycetales</taxon>
        <taxon>Saccharomycetaceae</taxon>
        <taxon>Nakaseomyces</taxon>
    </lineage>
</organism>
<keyword evidence="3" id="KW-1185">Reference proteome</keyword>
<evidence type="ECO:0000313" key="3">
    <source>
        <dbReference type="Proteomes" id="UP001623330"/>
    </source>
</evidence>
<protein>
    <recommendedName>
        <fullName evidence="4">Kinetochore protein SPC25</fullName>
    </recommendedName>
</protein>
<accession>A0ABR4NM16</accession>
<feature type="coiled-coil region" evidence="1">
    <location>
        <begin position="108"/>
        <end position="184"/>
    </location>
</feature>
<dbReference type="EMBL" id="JBEVYD010000013">
    <property type="protein sequence ID" value="KAL3228614.1"/>
    <property type="molecule type" value="Genomic_DNA"/>
</dbReference>
<dbReference type="Proteomes" id="UP001623330">
    <property type="component" value="Unassembled WGS sequence"/>
</dbReference>
<sequence>MLKGSSIESLIKTTTTLNFIGKEPVIYPKARHISIASYNKLNFLRDIETNKYCQRQEKIASKMESQNLAALIDEMTSELQDVRKVVVSRVNQRDRLVSDMMERYRSNLRILQEQRVTVLSELERYQNEEEKMKETLQQLNSTKDEFKSEIESYQIRAEKLSLEREELQRQLADLNKIFDEKAKEISKYKEMILRQRQLDNPEIKLYEKLLGLQIDKADVNTIKFTFTDGGREKIYKAVIVDVSQLNEPDKPLKIKQIESTVTQQQTDDLEKTLNEQGIIPFLIQAKQALT</sequence>